<dbReference type="Pfam" id="PF12936">
    <property type="entry name" value="Kri1_C"/>
    <property type="match status" value="1"/>
</dbReference>
<dbReference type="GO" id="GO:0000447">
    <property type="term" value="P:endonucleolytic cleavage in ITS1 to separate SSU-rRNA from 5.8S rRNA and LSU-rRNA from tricistronic rRNA transcript (SSU-rRNA, 5.8S rRNA, LSU-rRNA)"/>
    <property type="evidence" value="ECO:0007669"/>
    <property type="project" value="TreeGrafter"/>
</dbReference>
<keyword evidence="2" id="KW-0175">Coiled coil</keyword>
<feature type="domain" description="Kri1-like C-terminal" evidence="4">
    <location>
        <begin position="117"/>
        <end position="204"/>
    </location>
</feature>
<dbReference type="GO" id="GO:0005730">
    <property type="term" value="C:nucleolus"/>
    <property type="evidence" value="ECO:0007669"/>
    <property type="project" value="TreeGrafter"/>
</dbReference>
<proteinExistence type="inferred from homology"/>
<protein>
    <submittedName>
        <fullName evidence="5">3530_t:CDS:1</fullName>
    </submittedName>
</protein>
<evidence type="ECO:0000256" key="1">
    <source>
        <dbReference type="ARBA" id="ARBA00007473"/>
    </source>
</evidence>
<keyword evidence="6" id="KW-1185">Reference proteome</keyword>
<dbReference type="InterPro" id="IPR024626">
    <property type="entry name" value="Kri1-like_C"/>
</dbReference>
<dbReference type="GO" id="GO:0030686">
    <property type="term" value="C:90S preribosome"/>
    <property type="evidence" value="ECO:0007669"/>
    <property type="project" value="TreeGrafter"/>
</dbReference>
<gene>
    <name evidence="5" type="ORF">AMORRO_LOCUS12421</name>
</gene>
<dbReference type="AlphaFoldDB" id="A0A9N9HUK8"/>
<comment type="caution">
    <text evidence="5">The sequence shown here is derived from an EMBL/GenBank/DDBJ whole genome shotgun (WGS) entry which is preliminary data.</text>
</comment>
<dbReference type="Pfam" id="PF05178">
    <property type="entry name" value="Kri1"/>
    <property type="match status" value="1"/>
</dbReference>
<sequence length="264" mass="31221">MDLSEDVGFDEVDLEEDFDPDKYDEKMHKVFGNDYYDQEEDSEKPEWDDDIDIGDLVSGNNVIKAIENDYSGNQYDDDLIMDADYLPGGERYDETKADLTKSEKKKLEKEEKKKAKRKFDEYLDEYYQLDYEDIIGDTPVRFKYRQTKPLSFGLTPAEMLISDEKELNEYVSIKKLAPFRPEHLVENDVKKYSKKKRLQQFRKKLELLEADNPPEDKAWSIKAIKRKKQEAQNLSVKKKKNLQDEHDTSSKRKKKKKSREETVA</sequence>
<dbReference type="InterPro" id="IPR018034">
    <property type="entry name" value="Kri1"/>
</dbReference>
<reference evidence="5" key="1">
    <citation type="submission" date="2021-06" db="EMBL/GenBank/DDBJ databases">
        <authorList>
            <person name="Kallberg Y."/>
            <person name="Tangrot J."/>
            <person name="Rosling A."/>
        </authorList>
    </citation>
    <scope>NUCLEOTIDE SEQUENCE</scope>
    <source>
        <strain evidence="5">CL551</strain>
    </source>
</reference>
<evidence type="ECO:0000313" key="5">
    <source>
        <dbReference type="EMBL" id="CAG8706116.1"/>
    </source>
</evidence>
<dbReference type="PANTHER" id="PTHR14490">
    <property type="entry name" value="ZINC FINGER, ZZ TYPE"/>
    <property type="match status" value="1"/>
</dbReference>
<evidence type="ECO:0000259" key="4">
    <source>
        <dbReference type="Pfam" id="PF12936"/>
    </source>
</evidence>
<evidence type="ECO:0000256" key="3">
    <source>
        <dbReference type="SAM" id="MobiDB-lite"/>
    </source>
</evidence>
<feature type="region of interest" description="Disordered" evidence="3">
    <location>
        <begin position="229"/>
        <end position="264"/>
    </location>
</feature>
<organism evidence="5 6">
    <name type="scientific">Acaulospora morrowiae</name>
    <dbReference type="NCBI Taxonomy" id="94023"/>
    <lineage>
        <taxon>Eukaryota</taxon>
        <taxon>Fungi</taxon>
        <taxon>Fungi incertae sedis</taxon>
        <taxon>Mucoromycota</taxon>
        <taxon>Glomeromycotina</taxon>
        <taxon>Glomeromycetes</taxon>
        <taxon>Diversisporales</taxon>
        <taxon>Acaulosporaceae</taxon>
        <taxon>Acaulospora</taxon>
    </lineage>
</organism>
<evidence type="ECO:0000313" key="6">
    <source>
        <dbReference type="Proteomes" id="UP000789342"/>
    </source>
</evidence>
<evidence type="ECO:0000256" key="2">
    <source>
        <dbReference type="SAM" id="Coils"/>
    </source>
</evidence>
<dbReference type="OrthoDB" id="10252032at2759"/>
<dbReference type="EMBL" id="CAJVPV010018226">
    <property type="protein sequence ID" value="CAG8706116.1"/>
    <property type="molecule type" value="Genomic_DNA"/>
</dbReference>
<feature type="compositionally biased region" description="Basic and acidic residues" evidence="3">
    <location>
        <begin position="241"/>
        <end position="250"/>
    </location>
</feature>
<dbReference type="Proteomes" id="UP000789342">
    <property type="component" value="Unassembled WGS sequence"/>
</dbReference>
<comment type="similarity">
    <text evidence="1">Belongs to the KRI1 family.</text>
</comment>
<feature type="coiled-coil region" evidence="2">
    <location>
        <begin position="92"/>
        <end position="125"/>
    </location>
</feature>
<name>A0A9N9HUK8_9GLOM</name>
<accession>A0A9N9HUK8</accession>
<dbReference type="PANTHER" id="PTHR14490:SF5">
    <property type="entry name" value="PROTEIN KRI1 HOMOLOG"/>
    <property type="match status" value="1"/>
</dbReference>